<reference evidence="2 3" key="1">
    <citation type="submission" date="2019-05" db="EMBL/GenBank/DDBJ databases">
        <title>Another draft genome of Portunus trituberculatus and its Hox gene families provides insights of decapod evolution.</title>
        <authorList>
            <person name="Jeong J.-H."/>
            <person name="Song I."/>
            <person name="Kim S."/>
            <person name="Choi T."/>
            <person name="Kim D."/>
            <person name="Ryu S."/>
            <person name="Kim W."/>
        </authorList>
    </citation>
    <scope>NUCLEOTIDE SEQUENCE [LARGE SCALE GENOMIC DNA]</scope>
    <source>
        <tissue evidence="2">Muscle</tissue>
    </source>
</reference>
<name>A0A5B7DHL8_PORTR</name>
<comment type="caution">
    <text evidence="2">The sequence shown here is derived from an EMBL/GenBank/DDBJ whole genome shotgun (WGS) entry which is preliminary data.</text>
</comment>
<organism evidence="2 3">
    <name type="scientific">Portunus trituberculatus</name>
    <name type="common">Swimming crab</name>
    <name type="synonym">Neptunus trituberculatus</name>
    <dbReference type="NCBI Taxonomy" id="210409"/>
    <lineage>
        <taxon>Eukaryota</taxon>
        <taxon>Metazoa</taxon>
        <taxon>Ecdysozoa</taxon>
        <taxon>Arthropoda</taxon>
        <taxon>Crustacea</taxon>
        <taxon>Multicrustacea</taxon>
        <taxon>Malacostraca</taxon>
        <taxon>Eumalacostraca</taxon>
        <taxon>Eucarida</taxon>
        <taxon>Decapoda</taxon>
        <taxon>Pleocyemata</taxon>
        <taxon>Brachyura</taxon>
        <taxon>Eubrachyura</taxon>
        <taxon>Portunoidea</taxon>
        <taxon>Portunidae</taxon>
        <taxon>Portuninae</taxon>
        <taxon>Portunus</taxon>
    </lineage>
</organism>
<feature type="region of interest" description="Disordered" evidence="1">
    <location>
        <begin position="56"/>
        <end position="78"/>
    </location>
</feature>
<evidence type="ECO:0000256" key="1">
    <source>
        <dbReference type="SAM" id="MobiDB-lite"/>
    </source>
</evidence>
<sequence>MTCLGLIEGLLNDKNPPHHHILTQPHIRKYCSPTTTTSRGHRVTLSLELACGAPVTSRHSLHQENNSKQWVLPHSKKK</sequence>
<accession>A0A5B7DHL8</accession>
<proteinExistence type="predicted"/>
<evidence type="ECO:0000313" key="3">
    <source>
        <dbReference type="Proteomes" id="UP000324222"/>
    </source>
</evidence>
<dbReference type="AlphaFoldDB" id="A0A5B7DHL8"/>
<keyword evidence="3" id="KW-1185">Reference proteome</keyword>
<dbReference type="Proteomes" id="UP000324222">
    <property type="component" value="Unassembled WGS sequence"/>
</dbReference>
<gene>
    <name evidence="2" type="ORF">E2C01_013659</name>
</gene>
<protein>
    <submittedName>
        <fullName evidence="2">Uncharacterized protein</fullName>
    </submittedName>
</protein>
<dbReference type="EMBL" id="VSRR010000901">
    <property type="protein sequence ID" value="MPC20704.1"/>
    <property type="molecule type" value="Genomic_DNA"/>
</dbReference>
<evidence type="ECO:0000313" key="2">
    <source>
        <dbReference type="EMBL" id="MPC20704.1"/>
    </source>
</evidence>